<dbReference type="EMBL" id="BMZQ01000001">
    <property type="protein sequence ID" value="GHD05821.1"/>
    <property type="molecule type" value="Genomic_DNA"/>
</dbReference>
<dbReference type="Gene3D" id="6.10.250.330">
    <property type="match status" value="1"/>
</dbReference>
<dbReference type="InterPro" id="IPR006442">
    <property type="entry name" value="Antitoxin_Phd/YefM"/>
</dbReference>
<dbReference type="Pfam" id="PF02604">
    <property type="entry name" value="PhdYeFM_antitox"/>
    <property type="match status" value="1"/>
</dbReference>
<evidence type="ECO:0000256" key="2">
    <source>
        <dbReference type="RuleBase" id="RU362080"/>
    </source>
</evidence>
<dbReference type="Proteomes" id="UP000630142">
    <property type="component" value="Unassembled WGS sequence"/>
</dbReference>
<dbReference type="InterPro" id="IPR036165">
    <property type="entry name" value="YefM-like_sf"/>
</dbReference>
<gene>
    <name evidence="3" type="ORF">GCM10016234_02420</name>
</gene>
<dbReference type="NCBIfam" id="TIGR01552">
    <property type="entry name" value="phd_fam"/>
    <property type="match status" value="1"/>
</dbReference>
<accession>A0A8J3DM99</accession>
<evidence type="ECO:0000256" key="1">
    <source>
        <dbReference type="ARBA" id="ARBA00009981"/>
    </source>
</evidence>
<evidence type="ECO:0000313" key="3">
    <source>
        <dbReference type="EMBL" id="GHD05821.1"/>
    </source>
</evidence>
<proteinExistence type="inferred from homology"/>
<comment type="similarity">
    <text evidence="1 2">Belongs to the phD/YefM antitoxin family.</text>
</comment>
<reference evidence="3" key="1">
    <citation type="journal article" date="2014" name="Int. J. Syst. Evol. Microbiol.">
        <title>Complete genome sequence of Corynebacterium casei LMG S-19264T (=DSM 44701T), isolated from a smear-ripened cheese.</title>
        <authorList>
            <consortium name="US DOE Joint Genome Institute (JGI-PGF)"/>
            <person name="Walter F."/>
            <person name="Albersmeier A."/>
            <person name="Kalinowski J."/>
            <person name="Ruckert C."/>
        </authorList>
    </citation>
    <scope>NUCLEOTIDE SEQUENCE</scope>
    <source>
        <strain evidence="3">KCTC 42249</strain>
    </source>
</reference>
<dbReference type="RefSeq" id="WP_189501079.1">
    <property type="nucleotide sequence ID" value="NZ_BMZQ01000001.1"/>
</dbReference>
<organism evidence="3 4">
    <name type="scientific">Tianweitania populi</name>
    <dbReference type="NCBI Taxonomy" id="1607949"/>
    <lineage>
        <taxon>Bacteria</taxon>
        <taxon>Pseudomonadati</taxon>
        <taxon>Pseudomonadota</taxon>
        <taxon>Alphaproteobacteria</taxon>
        <taxon>Hyphomicrobiales</taxon>
        <taxon>Phyllobacteriaceae</taxon>
        <taxon>Tianweitania</taxon>
    </lineage>
</organism>
<dbReference type="Gene3D" id="3.40.1620.10">
    <property type="entry name" value="YefM-like domain"/>
    <property type="match status" value="1"/>
</dbReference>
<dbReference type="PANTHER" id="PTHR33713">
    <property type="entry name" value="ANTITOXIN YAFN-RELATED"/>
    <property type="match status" value="1"/>
</dbReference>
<sequence>MGYATVSDFRANVAKYLDEVTADRTELVITRQNNEAVVVLPLADWESMQETLYLLGNPANAEHLRQSIAEANAGHVFEHDLIEPETKMK</sequence>
<dbReference type="AlphaFoldDB" id="A0A8J3DM99"/>
<keyword evidence="4" id="KW-1185">Reference proteome</keyword>
<reference evidence="3" key="2">
    <citation type="submission" date="2020-09" db="EMBL/GenBank/DDBJ databases">
        <authorList>
            <person name="Sun Q."/>
            <person name="Kim S."/>
        </authorList>
    </citation>
    <scope>NUCLEOTIDE SEQUENCE</scope>
    <source>
        <strain evidence="3">KCTC 42249</strain>
    </source>
</reference>
<comment type="function">
    <text evidence="2">Antitoxin component of a type II toxin-antitoxin (TA) system.</text>
</comment>
<protein>
    <recommendedName>
        <fullName evidence="2">Antitoxin</fullName>
    </recommendedName>
</protein>
<name>A0A8J3DM99_9HYPH</name>
<dbReference type="SUPFAM" id="SSF143120">
    <property type="entry name" value="YefM-like"/>
    <property type="match status" value="1"/>
</dbReference>
<comment type="caution">
    <text evidence="3">The sequence shown here is derived from an EMBL/GenBank/DDBJ whole genome shotgun (WGS) entry which is preliminary data.</text>
</comment>
<evidence type="ECO:0000313" key="4">
    <source>
        <dbReference type="Proteomes" id="UP000630142"/>
    </source>
</evidence>
<dbReference type="PANTHER" id="PTHR33713:SF6">
    <property type="entry name" value="ANTITOXIN YEFM"/>
    <property type="match status" value="1"/>
</dbReference>
<dbReference type="InterPro" id="IPR051405">
    <property type="entry name" value="phD/YefM_antitoxin"/>
</dbReference>